<gene>
    <name evidence="1" type="ORF">D5086_011696</name>
</gene>
<comment type="caution">
    <text evidence="1">The sequence shown here is derived from an EMBL/GenBank/DDBJ whole genome shotgun (WGS) entry which is preliminary data.</text>
</comment>
<keyword evidence="2" id="KW-1185">Reference proteome</keyword>
<evidence type="ECO:0000313" key="2">
    <source>
        <dbReference type="Proteomes" id="UP000309997"/>
    </source>
</evidence>
<organism evidence="1 2">
    <name type="scientific">Populus alba</name>
    <name type="common">White poplar</name>
    <dbReference type="NCBI Taxonomy" id="43335"/>
    <lineage>
        <taxon>Eukaryota</taxon>
        <taxon>Viridiplantae</taxon>
        <taxon>Streptophyta</taxon>
        <taxon>Embryophyta</taxon>
        <taxon>Tracheophyta</taxon>
        <taxon>Spermatophyta</taxon>
        <taxon>Magnoliopsida</taxon>
        <taxon>eudicotyledons</taxon>
        <taxon>Gunneridae</taxon>
        <taxon>Pentapetalae</taxon>
        <taxon>rosids</taxon>
        <taxon>fabids</taxon>
        <taxon>Malpighiales</taxon>
        <taxon>Salicaceae</taxon>
        <taxon>Saliceae</taxon>
        <taxon>Populus</taxon>
    </lineage>
</organism>
<proteinExistence type="predicted"/>
<protein>
    <submittedName>
        <fullName evidence="1">Uncharacterized protein</fullName>
    </submittedName>
</protein>
<dbReference type="EMBL" id="RCHU02000005">
    <property type="protein sequence ID" value="KAL3593056.1"/>
    <property type="molecule type" value="Genomic_DNA"/>
</dbReference>
<dbReference type="Proteomes" id="UP000309997">
    <property type="component" value="Unassembled WGS sequence"/>
</dbReference>
<name>A0ACC4CE85_POPAL</name>
<reference evidence="1 2" key="1">
    <citation type="journal article" date="2024" name="Plant Biotechnol. J.">
        <title>Genome and CRISPR/Cas9 system of a widespread forest tree (Populus alba) in the world.</title>
        <authorList>
            <person name="Liu Y.J."/>
            <person name="Jiang P.F."/>
            <person name="Han X.M."/>
            <person name="Li X.Y."/>
            <person name="Wang H.M."/>
            <person name="Wang Y.J."/>
            <person name="Wang X.X."/>
            <person name="Zeng Q.Y."/>
        </authorList>
    </citation>
    <scope>NUCLEOTIDE SEQUENCE [LARGE SCALE GENOMIC DNA]</scope>
    <source>
        <strain evidence="2">cv. PAL-ZL1</strain>
    </source>
</reference>
<sequence>MERKWQAALELQLWHPSSLKKKKASISGICNVGPTSKSFKPTPLAPIIYRTQSRNSDSIIPGLHYCHVLHFPTATGFLSSLL</sequence>
<accession>A0ACC4CE85</accession>
<evidence type="ECO:0000313" key="1">
    <source>
        <dbReference type="EMBL" id="KAL3593056.1"/>
    </source>
</evidence>